<sequence>MAPNSEDLRICVEFHAYAWKTTLVTTWKSKHDTAQLRPSQSHAYAQDRTHMRGRQAYSQRRQGHAHAPEYSAYA</sequence>
<proteinExistence type="predicted"/>
<evidence type="ECO:0000313" key="3">
    <source>
        <dbReference type="Proteomes" id="UP001341840"/>
    </source>
</evidence>
<feature type="non-terminal residue" evidence="2">
    <location>
        <position position="74"/>
    </location>
</feature>
<dbReference type="Proteomes" id="UP001341840">
    <property type="component" value="Unassembled WGS sequence"/>
</dbReference>
<evidence type="ECO:0000313" key="2">
    <source>
        <dbReference type="EMBL" id="MED6141714.1"/>
    </source>
</evidence>
<feature type="region of interest" description="Disordered" evidence="1">
    <location>
        <begin position="31"/>
        <end position="74"/>
    </location>
</feature>
<evidence type="ECO:0000256" key="1">
    <source>
        <dbReference type="SAM" id="MobiDB-lite"/>
    </source>
</evidence>
<organism evidence="2 3">
    <name type="scientific">Stylosanthes scabra</name>
    <dbReference type="NCBI Taxonomy" id="79078"/>
    <lineage>
        <taxon>Eukaryota</taxon>
        <taxon>Viridiplantae</taxon>
        <taxon>Streptophyta</taxon>
        <taxon>Embryophyta</taxon>
        <taxon>Tracheophyta</taxon>
        <taxon>Spermatophyta</taxon>
        <taxon>Magnoliopsida</taxon>
        <taxon>eudicotyledons</taxon>
        <taxon>Gunneridae</taxon>
        <taxon>Pentapetalae</taxon>
        <taxon>rosids</taxon>
        <taxon>fabids</taxon>
        <taxon>Fabales</taxon>
        <taxon>Fabaceae</taxon>
        <taxon>Papilionoideae</taxon>
        <taxon>50 kb inversion clade</taxon>
        <taxon>dalbergioids sensu lato</taxon>
        <taxon>Dalbergieae</taxon>
        <taxon>Pterocarpus clade</taxon>
        <taxon>Stylosanthes</taxon>
    </lineage>
</organism>
<dbReference type="EMBL" id="JASCZI010064551">
    <property type="protein sequence ID" value="MED6141714.1"/>
    <property type="molecule type" value="Genomic_DNA"/>
</dbReference>
<comment type="caution">
    <text evidence="2">The sequence shown here is derived from an EMBL/GenBank/DDBJ whole genome shotgun (WGS) entry which is preliminary data.</text>
</comment>
<gene>
    <name evidence="2" type="ORF">PIB30_106248</name>
</gene>
<reference evidence="2 3" key="1">
    <citation type="journal article" date="2023" name="Plants (Basel)">
        <title>Bridging the Gap: Combining Genomics and Transcriptomics Approaches to Understand Stylosanthes scabra, an Orphan Legume from the Brazilian Caatinga.</title>
        <authorList>
            <person name="Ferreira-Neto J.R.C."/>
            <person name="da Silva M.D."/>
            <person name="Binneck E."/>
            <person name="de Melo N.F."/>
            <person name="da Silva R.H."/>
            <person name="de Melo A.L.T.M."/>
            <person name="Pandolfi V."/>
            <person name="Bustamante F.O."/>
            <person name="Brasileiro-Vidal A.C."/>
            <person name="Benko-Iseppon A.M."/>
        </authorList>
    </citation>
    <scope>NUCLEOTIDE SEQUENCE [LARGE SCALE GENOMIC DNA]</scope>
    <source>
        <tissue evidence="2">Leaves</tissue>
    </source>
</reference>
<keyword evidence="3" id="KW-1185">Reference proteome</keyword>
<protein>
    <submittedName>
        <fullName evidence="2">Uncharacterized protein</fullName>
    </submittedName>
</protein>
<accession>A0ABU6SZ23</accession>
<name>A0ABU6SZ23_9FABA</name>